<name>A0A4Q0T6L5_9BACT</name>
<dbReference type="EMBL" id="RDSM01000001">
    <property type="protein sequence ID" value="RXH57659.1"/>
    <property type="molecule type" value="Genomic_DNA"/>
</dbReference>
<comment type="caution">
    <text evidence="1">The sequence shown here is derived from an EMBL/GenBank/DDBJ whole genome shotgun (WGS) entry which is preliminary data.</text>
</comment>
<protein>
    <submittedName>
        <fullName evidence="1">Uncharacterized protein</fullName>
    </submittedName>
</protein>
<sequence length="55" mass="6006">MLVMASIIAATLIGEFELKEFEGARSPRFVSAIRKAFSTARALLVHARNESGRGK</sequence>
<dbReference type="AlphaFoldDB" id="A0A4Q0T6L5"/>
<reference evidence="2" key="2">
    <citation type="submission" date="2019-02" db="EMBL/GenBank/DDBJ databases">
        <title>Granulicella sibirica sp. nov., a psychrotolerant acidobacterium isolated from an organic soil layer in forested tundra, West Siberia.</title>
        <authorList>
            <person name="Oshkin I.Y."/>
            <person name="Kulichevskaya I.S."/>
            <person name="Rijpstra W.I.C."/>
            <person name="Sinninghe Damste J.S."/>
            <person name="Rakitin A.L."/>
            <person name="Ravin N.V."/>
            <person name="Dedysh S.N."/>
        </authorList>
    </citation>
    <scope>NUCLEOTIDE SEQUENCE [LARGE SCALE GENOMIC DNA]</scope>
    <source>
        <strain evidence="2">AF10</strain>
    </source>
</reference>
<reference evidence="1 2" key="1">
    <citation type="submission" date="2018-11" db="EMBL/GenBank/DDBJ databases">
        <authorList>
            <person name="Mardanov A.V."/>
            <person name="Ravin N.V."/>
            <person name="Dedysh S.N."/>
        </authorList>
    </citation>
    <scope>NUCLEOTIDE SEQUENCE [LARGE SCALE GENOMIC DNA]</scope>
    <source>
        <strain evidence="1 2">AF10</strain>
    </source>
</reference>
<organism evidence="1 2">
    <name type="scientific">Granulicella sibirica</name>
    <dbReference type="NCBI Taxonomy" id="2479048"/>
    <lineage>
        <taxon>Bacteria</taxon>
        <taxon>Pseudomonadati</taxon>
        <taxon>Acidobacteriota</taxon>
        <taxon>Terriglobia</taxon>
        <taxon>Terriglobales</taxon>
        <taxon>Acidobacteriaceae</taxon>
        <taxon>Granulicella</taxon>
    </lineage>
</organism>
<keyword evidence="2" id="KW-1185">Reference proteome</keyword>
<proteinExistence type="predicted"/>
<evidence type="ECO:0000313" key="2">
    <source>
        <dbReference type="Proteomes" id="UP000289437"/>
    </source>
</evidence>
<dbReference type="Proteomes" id="UP000289437">
    <property type="component" value="Unassembled WGS sequence"/>
</dbReference>
<evidence type="ECO:0000313" key="1">
    <source>
        <dbReference type="EMBL" id="RXH57659.1"/>
    </source>
</evidence>
<accession>A0A4Q0T6L5</accession>
<gene>
    <name evidence="1" type="ORF">GRAN_0969</name>
</gene>